<feature type="non-terminal residue" evidence="1">
    <location>
        <position position="1"/>
    </location>
</feature>
<keyword evidence="2" id="KW-1185">Reference proteome</keyword>
<protein>
    <submittedName>
        <fullName evidence="1">Uncharacterized protein</fullName>
    </submittedName>
</protein>
<accession>A0A392VX39</accession>
<evidence type="ECO:0000313" key="1">
    <source>
        <dbReference type="EMBL" id="MCI92032.1"/>
    </source>
</evidence>
<sequence length="34" mass="3971">SGFEPWTLRLFTQNERVPVAISELPSDQERQDPQ</sequence>
<proteinExistence type="predicted"/>
<reference evidence="1 2" key="1">
    <citation type="journal article" date="2018" name="Front. Plant Sci.">
        <title>Red Clover (Trifolium pratense) and Zigzag Clover (T. medium) - A Picture of Genomic Similarities and Differences.</title>
        <authorList>
            <person name="Dluhosova J."/>
            <person name="Istvanek J."/>
            <person name="Nedelnik J."/>
            <person name="Repkova J."/>
        </authorList>
    </citation>
    <scope>NUCLEOTIDE SEQUENCE [LARGE SCALE GENOMIC DNA]</scope>
    <source>
        <strain evidence="2">cv. 10/8</strain>
        <tissue evidence="1">Leaf</tissue>
    </source>
</reference>
<organism evidence="1 2">
    <name type="scientific">Trifolium medium</name>
    <dbReference type="NCBI Taxonomy" id="97028"/>
    <lineage>
        <taxon>Eukaryota</taxon>
        <taxon>Viridiplantae</taxon>
        <taxon>Streptophyta</taxon>
        <taxon>Embryophyta</taxon>
        <taxon>Tracheophyta</taxon>
        <taxon>Spermatophyta</taxon>
        <taxon>Magnoliopsida</taxon>
        <taxon>eudicotyledons</taxon>
        <taxon>Gunneridae</taxon>
        <taxon>Pentapetalae</taxon>
        <taxon>rosids</taxon>
        <taxon>fabids</taxon>
        <taxon>Fabales</taxon>
        <taxon>Fabaceae</taxon>
        <taxon>Papilionoideae</taxon>
        <taxon>50 kb inversion clade</taxon>
        <taxon>NPAAA clade</taxon>
        <taxon>Hologalegina</taxon>
        <taxon>IRL clade</taxon>
        <taxon>Trifolieae</taxon>
        <taxon>Trifolium</taxon>
    </lineage>
</organism>
<name>A0A392VX39_9FABA</name>
<comment type="caution">
    <text evidence="1">The sequence shown here is derived from an EMBL/GenBank/DDBJ whole genome shotgun (WGS) entry which is preliminary data.</text>
</comment>
<evidence type="ECO:0000313" key="2">
    <source>
        <dbReference type="Proteomes" id="UP000265520"/>
    </source>
</evidence>
<dbReference type="Proteomes" id="UP000265520">
    <property type="component" value="Unassembled WGS sequence"/>
</dbReference>
<dbReference type="AlphaFoldDB" id="A0A392VX39"/>
<dbReference type="EMBL" id="LXQA011288657">
    <property type="protein sequence ID" value="MCI92032.1"/>
    <property type="molecule type" value="Genomic_DNA"/>
</dbReference>